<dbReference type="InterPro" id="IPR013783">
    <property type="entry name" value="Ig-like_fold"/>
</dbReference>
<dbReference type="AlphaFoldDB" id="A0AAW0TJG8"/>
<dbReference type="GO" id="GO:0050808">
    <property type="term" value="P:synapse organization"/>
    <property type="evidence" value="ECO:0007669"/>
    <property type="project" value="TreeGrafter"/>
</dbReference>
<sequence length="214" mass="24183">MCQVRARRGAVLVVPTVSLPTTIERLRSGVLGREEVRKMLREGQRFMAREGDEEAKNKDELRREKGGDNTQELHVQEGDTITLVCVIQQQGKPPFVFWYHGEKMVNYDGSRNRLSVMTKVEGTRTHSRLTITDASATTLRESIKPSSSLFQSFSVGGSEWRDAAGLFAPRNGVRWEDTLRSWDSGNYSCIPPNVEPSFVIVFVTEGEWSQSIEM</sequence>
<name>A0AAW0TJG8_SCYPA</name>
<dbReference type="PANTHER" id="PTHR23279:SF36">
    <property type="entry name" value="DEFECTIVE PROBOSCIS EXTENSION RESPONSE 9, ISOFORM A"/>
    <property type="match status" value="1"/>
</dbReference>
<evidence type="ECO:0000256" key="1">
    <source>
        <dbReference type="SAM" id="MobiDB-lite"/>
    </source>
</evidence>
<dbReference type="EMBL" id="JARAKH010000031">
    <property type="protein sequence ID" value="KAK8386582.1"/>
    <property type="molecule type" value="Genomic_DNA"/>
</dbReference>
<keyword evidence="3" id="KW-1185">Reference proteome</keyword>
<dbReference type="Proteomes" id="UP001487740">
    <property type="component" value="Unassembled WGS sequence"/>
</dbReference>
<comment type="caution">
    <text evidence="2">The sequence shown here is derived from an EMBL/GenBank/DDBJ whole genome shotgun (WGS) entry which is preliminary data.</text>
</comment>
<dbReference type="InterPro" id="IPR036179">
    <property type="entry name" value="Ig-like_dom_sf"/>
</dbReference>
<dbReference type="GO" id="GO:0032589">
    <property type="term" value="C:neuron projection membrane"/>
    <property type="evidence" value="ECO:0007669"/>
    <property type="project" value="TreeGrafter"/>
</dbReference>
<accession>A0AAW0TJG8</accession>
<evidence type="ECO:0008006" key="4">
    <source>
        <dbReference type="Google" id="ProtNLM"/>
    </source>
</evidence>
<protein>
    <recommendedName>
        <fullName evidence="4">Ig-like domain-containing protein</fullName>
    </recommendedName>
</protein>
<reference evidence="2 3" key="1">
    <citation type="submission" date="2023-03" db="EMBL/GenBank/DDBJ databases">
        <title>High-quality genome of Scylla paramamosain provides insights in environmental adaptation.</title>
        <authorList>
            <person name="Zhang L."/>
        </authorList>
    </citation>
    <scope>NUCLEOTIDE SEQUENCE [LARGE SCALE GENOMIC DNA]</scope>
    <source>
        <strain evidence="2">LZ_2023a</strain>
        <tissue evidence="2">Muscle</tissue>
    </source>
</reference>
<evidence type="ECO:0000313" key="3">
    <source>
        <dbReference type="Proteomes" id="UP001487740"/>
    </source>
</evidence>
<feature type="region of interest" description="Disordered" evidence="1">
    <location>
        <begin position="49"/>
        <end position="69"/>
    </location>
</feature>
<proteinExistence type="predicted"/>
<dbReference type="InterPro" id="IPR037448">
    <property type="entry name" value="Zig-8"/>
</dbReference>
<dbReference type="SUPFAM" id="SSF48726">
    <property type="entry name" value="Immunoglobulin"/>
    <property type="match status" value="1"/>
</dbReference>
<gene>
    <name evidence="2" type="ORF">O3P69_010898</name>
</gene>
<evidence type="ECO:0000313" key="2">
    <source>
        <dbReference type="EMBL" id="KAK8386582.1"/>
    </source>
</evidence>
<feature type="compositionally biased region" description="Basic and acidic residues" evidence="1">
    <location>
        <begin position="49"/>
        <end position="67"/>
    </location>
</feature>
<dbReference type="PANTHER" id="PTHR23279">
    <property type="entry name" value="DEFECTIVE PROBOSCIS EXTENSION RESPONSE DPR -RELATED"/>
    <property type="match status" value="1"/>
</dbReference>
<dbReference type="Gene3D" id="2.60.40.10">
    <property type="entry name" value="Immunoglobulins"/>
    <property type="match status" value="1"/>
</dbReference>
<organism evidence="2 3">
    <name type="scientific">Scylla paramamosain</name>
    <name type="common">Mud crab</name>
    <dbReference type="NCBI Taxonomy" id="85552"/>
    <lineage>
        <taxon>Eukaryota</taxon>
        <taxon>Metazoa</taxon>
        <taxon>Ecdysozoa</taxon>
        <taxon>Arthropoda</taxon>
        <taxon>Crustacea</taxon>
        <taxon>Multicrustacea</taxon>
        <taxon>Malacostraca</taxon>
        <taxon>Eumalacostraca</taxon>
        <taxon>Eucarida</taxon>
        <taxon>Decapoda</taxon>
        <taxon>Pleocyemata</taxon>
        <taxon>Brachyura</taxon>
        <taxon>Eubrachyura</taxon>
        <taxon>Portunoidea</taxon>
        <taxon>Portunidae</taxon>
        <taxon>Portuninae</taxon>
        <taxon>Scylla</taxon>
    </lineage>
</organism>